<dbReference type="AlphaFoldDB" id="A0A0G9MU96"/>
<keyword evidence="4" id="KW-1185">Reference proteome</keyword>
<keyword evidence="1" id="KW-1133">Transmembrane helix</keyword>
<name>A0A0G9MU96_9SPHN</name>
<feature type="transmembrane region" description="Helical" evidence="1">
    <location>
        <begin position="185"/>
        <end position="208"/>
    </location>
</feature>
<proteinExistence type="predicted"/>
<feature type="transmembrane region" description="Helical" evidence="1">
    <location>
        <begin position="303"/>
        <end position="325"/>
    </location>
</feature>
<dbReference type="STRING" id="1581420.AAW00_07490"/>
<feature type="transmembrane region" description="Helical" evidence="1">
    <location>
        <begin position="21"/>
        <end position="40"/>
    </location>
</feature>
<feature type="transmembrane region" description="Helical" evidence="1">
    <location>
        <begin position="246"/>
        <end position="265"/>
    </location>
</feature>
<evidence type="ECO:0000256" key="1">
    <source>
        <dbReference type="SAM" id="Phobius"/>
    </source>
</evidence>
<feature type="transmembrane region" description="Helical" evidence="1">
    <location>
        <begin position="52"/>
        <end position="70"/>
    </location>
</feature>
<feature type="domain" description="Acyltransferase 3" evidence="2">
    <location>
        <begin position="19"/>
        <end position="318"/>
    </location>
</feature>
<comment type="caution">
    <text evidence="3">The sequence shown here is derived from an EMBL/GenBank/DDBJ whole genome shotgun (WGS) entry which is preliminary data.</text>
</comment>
<dbReference type="GO" id="GO:0000271">
    <property type="term" value="P:polysaccharide biosynthetic process"/>
    <property type="evidence" value="ECO:0007669"/>
    <property type="project" value="TreeGrafter"/>
</dbReference>
<keyword evidence="1" id="KW-0812">Transmembrane</keyword>
<feature type="transmembrane region" description="Helical" evidence="1">
    <location>
        <begin position="220"/>
        <end position="240"/>
    </location>
</feature>
<feature type="transmembrane region" description="Helical" evidence="1">
    <location>
        <begin position="150"/>
        <end position="179"/>
    </location>
</feature>
<dbReference type="GO" id="GO:0016747">
    <property type="term" value="F:acyltransferase activity, transferring groups other than amino-acyl groups"/>
    <property type="evidence" value="ECO:0007669"/>
    <property type="project" value="InterPro"/>
</dbReference>
<keyword evidence="1" id="KW-0472">Membrane</keyword>
<dbReference type="Proteomes" id="UP000053464">
    <property type="component" value="Unassembled WGS sequence"/>
</dbReference>
<dbReference type="PANTHER" id="PTHR23028:SF53">
    <property type="entry name" value="ACYL_TRANSF_3 DOMAIN-CONTAINING PROTEIN"/>
    <property type="match status" value="1"/>
</dbReference>
<dbReference type="InterPro" id="IPR002656">
    <property type="entry name" value="Acyl_transf_3_dom"/>
</dbReference>
<feature type="transmembrane region" description="Helical" evidence="1">
    <location>
        <begin position="91"/>
        <end position="109"/>
    </location>
</feature>
<evidence type="ECO:0000313" key="3">
    <source>
        <dbReference type="EMBL" id="KLE34119.1"/>
    </source>
</evidence>
<dbReference type="InterPro" id="IPR050879">
    <property type="entry name" value="Acyltransferase_3"/>
</dbReference>
<feature type="transmembrane region" description="Helical" evidence="1">
    <location>
        <begin position="272"/>
        <end position="291"/>
    </location>
</feature>
<dbReference type="PATRIC" id="fig|1581420.6.peg.1530"/>
<dbReference type="GO" id="GO:0016020">
    <property type="term" value="C:membrane"/>
    <property type="evidence" value="ECO:0007669"/>
    <property type="project" value="TreeGrafter"/>
</dbReference>
<dbReference type="OrthoDB" id="9796461at2"/>
<sequence length="347" mass="39194">MAVQSNAFSKASTPNRGRIDWLDGWRTIALLFVIVEHWYLLYHPEQSLYGKAGVFIFFSISGYIVTRLLIREKSRQGTVDFRAFYIRRAARILPPLLMYLGGCLIVLGWDNDLVAKLARAALFTCNIKLGASDCTWIVGHTWSLGFEEQFYLILPFAFASFAAKRTWLLLLPALTLALLPVLFPLHWIGMVGWVQIYMLLGGGALLAWHEERLIPFLERIPWYVALSSLALGIAMTRVPVGIAQKLTLPIVPLTILIGVFALPSASDRARRFLAWKPMATLGLYSYTLYLWQQLVLMDGMFVLWWSQTLALLAALAFSAFSFRFIETPFRDLGRRLSGPRASAQPAT</sequence>
<dbReference type="EMBL" id="LBHB01000002">
    <property type="protein sequence ID" value="KLE34119.1"/>
    <property type="molecule type" value="Genomic_DNA"/>
</dbReference>
<dbReference type="PANTHER" id="PTHR23028">
    <property type="entry name" value="ACETYLTRANSFERASE"/>
    <property type="match status" value="1"/>
</dbReference>
<reference evidence="3 4" key="1">
    <citation type="submission" date="2015-04" db="EMBL/GenBank/DDBJ databases">
        <title>The draft genome sequence of Erythrobacter luteus KA37.</title>
        <authorList>
            <person name="Zhuang L."/>
            <person name="Liu Y."/>
            <person name="Shao Z."/>
        </authorList>
    </citation>
    <scope>NUCLEOTIDE SEQUENCE [LARGE SCALE GENOMIC DNA]</scope>
    <source>
        <strain evidence="3 4">KA37</strain>
    </source>
</reference>
<evidence type="ECO:0000259" key="2">
    <source>
        <dbReference type="Pfam" id="PF01757"/>
    </source>
</evidence>
<protein>
    <recommendedName>
        <fullName evidence="2">Acyltransferase 3 domain-containing protein</fullName>
    </recommendedName>
</protein>
<accession>A0A0G9MU96</accession>
<evidence type="ECO:0000313" key="4">
    <source>
        <dbReference type="Proteomes" id="UP000053464"/>
    </source>
</evidence>
<organism evidence="3 4">
    <name type="scientific">Aurantiacibacter luteus</name>
    <dbReference type="NCBI Taxonomy" id="1581420"/>
    <lineage>
        <taxon>Bacteria</taxon>
        <taxon>Pseudomonadati</taxon>
        <taxon>Pseudomonadota</taxon>
        <taxon>Alphaproteobacteria</taxon>
        <taxon>Sphingomonadales</taxon>
        <taxon>Erythrobacteraceae</taxon>
        <taxon>Aurantiacibacter</taxon>
    </lineage>
</organism>
<gene>
    <name evidence="3" type="ORF">AAW00_07490</name>
</gene>
<dbReference type="Pfam" id="PF01757">
    <property type="entry name" value="Acyl_transf_3"/>
    <property type="match status" value="1"/>
</dbReference>
<dbReference type="RefSeq" id="WP_047003765.1">
    <property type="nucleotide sequence ID" value="NZ_LBHB01000002.1"/>
</dbReference>